<comment type="caution">
    <text evidence="1">The sequence shown here is derived from an EMBL/GenBank/DDBJ whole genome shotgun (WGS) entry which is preliminary data.</text>
</comment>
<dbReference type="Proteomes" id="UP001439008">
    <property type="component" value="Unassembled WGS sequence"/>
</dbReference>
<accession>A0ABV2AS78</accession>
<sequence length="90" mass="10516">MVALTQYRKTIKGLPKIDYKADYKNINIAAEDLVSLSIFGKSENRLLDFHRYFNIENKKVVLTPFDTENSETSFLRHNLRIKTIHGMQNV</sequence>
<keyword evidence="2" id="KW-1185">Reference proteome</keyword>
<dbReference type="EMBL" id="JBDODL010002962">
    <property type="protein sequence ID" value="MES1922497.1"/>
    <property type="molecule type" value="Genomic_DNA"/>
</dbReference>
<reference evidence="1 2" key="1">
    <citation type="journal article" date="2024" name="BMC Biol.">
        <title>Comparative genomics of Ascetosporea gives new insight into the evolutionary basis for animal parasitism in Rhizaria.</title>
        <authorList>
            <person name="Hiltunen Thoren M."/>
            <person name="Onut-Brannstrom I."/>
            <person name="Alfjorden A."/>
            <person name="Peckova H."/>
            <person name="Swords F."/>
            <person name="Hooper C."/>
            <person name="Holzer A.S."/>
            <person name="Bass D."/>
            <person name="Burki F."/>
        </authorList>
    </citation>
    <scope>NUCLEOTIDE SEQUENCE [LARGE SCALE GENOMIC DNA]</scope>
    <source>
        <strain evidence="1">20-A016</strain>
    </source>
</reference>
<evidence type="ECO:0000313" key="1">
    <source>
        <dbReference type="EMBL" id="MES1922497.1"/>
    </source>
</evidence>
<organism evidence="1 2">
    <name type="scientific">Bonamia ostreae</name>
    <dbReference type="NCBI Taxonomy" id="126728"/>
    <lineage>
        <taxon>Eukaryota</taxon>
        <taxon>Sar</taxon>
        <taxon>Rhizaria</taxon>
        <taxon>Endomyxa</taxon>
        <taxon>Ascetosporea</taxon>
        <taxon>Haplosporida</taxon>
        <taxon>Bonamia</taxon>
    </lineage>
</organism>
<name>A0ABV2AS78_9EUKA</name>
<gene>
    <name evidence="1" type="ORF">MHBO_004015</name>
</gene>
<protein>
    <submittedName>
        <fullName evidence="1">Uncharacterized protein</fullName>
    </submittedName>
</protein>
<proteinExistence type="predicted"/>
<evidence type="ECO:0000313" key="2">
    <source>
        <dbReference type="Proteomes" id="UP001439008"/>
    </source>
</evidence>